<sequence>MNQLNHPYHLVNVSPWPLATGMGAFVMTSGLVKWFHSFDSILFFTGLVTIMFVSYQWWRDVSREATFQGMHSDKVGFGLRWGMILFIISEVFFFVSFFWAFFHSSLSPNIEVGALWPPIGVESFNPFQVPLLNTSILLASGVTVTWAHHALMENNFDQCFQGLLFTIILGVYFSFLQGLEYMEASFTIADSIYGSTFFLATGFHGLHVLIGTVFLSICAVRHAKCYFSPQHHFGFEAAAWYWHFVDVVWLFLYLSIYWWGE</sequence>
<dbReference type="InterPro" id="IPR000298">
    <property type="entry name" value="Cyt_c_oxidase-like_su3"/>
</dbReference>
<dbReference type="Gene3D" id="1.10.287.70">
    <property type="match status" value="1"/>
</dbReference>
<gene>
    <name evidence="11" type="primary">COX3</name>
</gene>
<dbReference type="InterPro" id="IPR013833">
    <property type="entry name" value="Cyt_c_oxidase_su3_a-hlx"/>
</dbReference>
<dbReference type="InterPro" id="IPR033945">
    <property type="entry name" value="Cyt_c_oxase_su3_dom"/>
</dbReference>
<feature type="transmembrane region" description="Helical" evidence="9">
    <location>
        <begin position="197"/>
        <end position="220"/>
    </location>
</feature>
<dbReference type="GO" id="GO:0005739">
    <property type="term" value="C:mitochondrion"/>
    <property type="evidence" value="ECO:0007669"/>
    <property type="project" value="TreeGrafter"/>
</dbReference>
<keyword evidence="4 8" id="KW-0812">Transmembrane</keyword>
<dbReference type="GO" id="GO:0016020">
    <property type="term" value="C:membrane"/>
    <property type="evidence" value="ECO:0007669"/>
    <property type="project" value="UniProtKB-SubCell"/>
</dbReference>
<evidence type="ECO:0000259" key="10">
    <source>
        <dbReference type="PROSITE" id="PS50253"/>
    </source>
</evidence>
<dbReference type="PANTHER" id="PTHR11403">
    <property type="entry name" value="CYTOCHROME C OXIDASE SUBUNIT III"/>
    <property type="match status" value="1"/>
</dbReference>
<dbReference type="Gene3D" id="1.20.120.80">
    <property type="entry name" value="Cytochrome c oxidase, subunit III, four-helix bundle"/>
    <property type="match status" value="1"/>
</dbReference>
<keyword evidence="5" id="KW-1278">Translocase</keyword>
<feature type="transmembrane region" description="Helical" evidence="9">
    <location>
        <begin position="159"/>
        <end position="177"/>
    </location>
</feature>
<dbReference type="InterPro" id="IPR024791">
    <property type="entry name" value="Cyt_c/ubiquinol_Oxase_su3"/>
</dbReference>
<evidence type="ECO:0000313" key="11">
    <source>
        <dbReference type="EMBL" id="QCC61938.1"/>
    </source>
</evidence>
<reference evidence="11" key="1">
    <citation type="journal article" date="2019" name="Mitochondrial DNA Part B Resour">
        <title>The complete mitochondrial genome of Artemia sinica Cai, 1989 (Crustacea: Anostraca) using next-generation sequencing.</title>
        <authorList>
            <person name="Asem A."/>
            <person name="Li W."/>
            <person name="Wang P.-Z."/>
            <person name="Eimanifar A."/>
            <person name="Shen C.-Y."/>
            <person name="De Vos S."/>
            <person name="Van Stappen G."/>
        </authorList>
    </citation>
    <scope>NUCLEOTIDE SEQUENCE</scope>
</reference>
<evidence type="ECO:0000256" key="1">
    <source>
        <dbReference type="ARBA" id="ARBA00004141"/>
    </source>
</evidence>
<evidence type="ECO:0000256" key="5">
    <source>
        <dbReference type="ARBA" id="ARBA00022967"/>
    </source>
</evidence>
<dbReference type="EMBL" id="MK069595">
    <property type="protein sequence ID" value="QCC61938.1"/>
    <property type="molecule type" value="Genomic_DNA"/>
</dbReference>
<dbReference type="AlphaFoldDB" id="A0A4D6I994"/>
<feature type="transmembrane region" description="Helical" evidence="9">
    <location>
        <begin position="79"/>
        <end position="102"/>
    </location>
</feature>
<dbReference type="PANTHER" id="PTHR11403:SF7">
    <property type="entry name" value="CYTOCHROME C OXIDASE SUBUNIT 3"/>
    <property type="match status" value="1"/>
</dbReference>
<dbReference type="CTD" id="4514"/>
<evidence type="ECO:0000256" key="2">
    <source>
        <dbReference type="ARBA" id="ARBA00010581"/>
    </source>
</evidence>
<evidence type="ECO:0000256" key="3">
    <source>
        <dbReference type="ARBA" id="ARBA00015944"/>
    </source>
</evidence>
<feature type="transmembrane region" description="Helical" evidence="9">
    <location>
        <begin position="127"/>
        <end position="147"/>
    </location>
</feature>
<dbReference type="GO" id="GO:0006123">
    <property type="term" value="P:mitochondrial electron transport, cytochrome c to oxygen"/>
    <property type="evidence" value="ECO:0007669"/>
    <property type="project" value="TreeGrafter"/>
</dbReference>
<dbReference type="SUPFAM" id="SSF81452">
    <property type="entry name" value="Cytochrome c oxidase subunit III-like"/>
    <property type="match status" value="1"/>
</dbReference>
<accession>A0A4D6I994</accession>
<evidence type="ECO:0000256" key="4">
    <source>
        <dbReference type="ARBA" id="ARBA00022692"/>
    </source>
</evidence>
<feature type="transmembrane region" description="Helical" evidence="9">
    <location>
        <begin position="240"/>
        <end position="260"/>
    </location>
</feature>
<name>A0A4D6I994_9CRUS</name>
<dbReference type="CDD" id="cd01665">
    <property type="entry name" value="Cyt_c_Oxidase_III"/>
    <property type="match status" value="1"/>
</dbReference>
<keyword evidence="6 9" id="KW-1133">Transmembrane helix</keyword>
<proteinExistence type="inferred from homology"/>
<geneLocation type="mitochondrion" evidence="11"/>
<feature type="transmembrane region" description="Helical" evidence="9">
    <location>
        <begin position="16"/>
        <end position="35"/>
    </location>
</feature>
<organism evidence="11">
    <name type="scientific">Artemia sinica</name>
    <dbReference type="NCBI Taxonomy" id="112780"/>
    <lineage>
        <taxon>Eukaryota</taxon>
        <taxon>Metazoa</taxon>
        <taxon>Ecdysozoa</taxon>
        <taxon>Arthropoda</taxon>
        <taxon>Crustacea</taxon>
        <taxon>Branchiopoda</taxon>
        <taxon>Anostraca</taxon>
        <taxon>Artemiidae</taxon>
        <taxon>Artemia</taxon>
    </lineage>
</organism>
<keyword evidence="8 11" id="KW-0496">Mitochondrion</keyword>
<comment type="subcellular location">
    <subcellularLocation>
        <location evidence="1">Membrane</location>
        <topology evidence="1">Multi-pass membrane protein</topology>
    </subcellularLocation>
</comment>
<evidence type="ECO:0000256" key="6">
    <source>
        <dbReference type="ARBA" id="ARBA00022989"/>
    </source>
</evidence>
<evidence type="ECO:0000256" key="8">
    <source>
        <dbReference type="RuleBase" id="RU003375"/>
    </source>
</evidence>
<comment type="function">
    <text evidence="8">Component of the cytochrome c oxidase, the last enzyme in the mitochondrial electron transport chain which drives oxidative phosphorylation. The respiratory chain contains 3 multisubunit complexes succinate dehydrogenase (complex II, CII), ubiquinol-cytochrome c oxidoreductase (cytochrome b-c1 complex, complex III, CIII) and cytochrome c oxidase (complex IV, CIV), that cooperate to transfer electrons derived from NADH and succinate to molecular oxygen, creating an electrochemical gradient over the inner membrane that drives transmembrane transport and the ATP synthase. Cytochrome c oxidase is the component of the respiratory chain that catalyzes the reduction of oxygen to water. Electrons originating from reduced cytochrome c in the intermembrane space (IMS) are transferred via the dinuclear copper A center (CU(A)) of subunit 2 and heme A of subunit 1 to the active site in subunit 1, a binuclear center (BNC) formed by heme A3 and copper B (CU(B)). The BNC reduces molecular oxygen to 2 water molecules using 4 electrons from cytochrome c in the IMS and 4 protons from the mitochondrial matrix.</text>
</comment>
<dbReference type="GeneID" id="40136252"/>
<keyword evidence="7 9" id="KW-0472">Membrane</keyword>
<dbReference type="Pfam" id="PF00510">
    <property type="entry name" value="COX3"/>
    <property type="match status" value="1"/>
</dbReference>
<feature type="domain" description="Heme-copper oxidase subunit III family profile" evidence="10">
    <location>
        <begin position="4"/>
        <end position="261"/>
    </location>
</feature>
<dbReference type="RefSeq" id="YP_009627147.1">
    <property type="nucleotide sequence ID" value="NC_042147.1"/>
</dbReference>
<dbReference type="GO" id="GO:0004129">
    <property type="term" value="F:cytochrome-c oxidase activity"/>
    <property type="evidence" value="ECO:0007669"/>
    <property type="project" value="InterPro"/>
</dbReference>
<dbReference type="InterPro" id="IPR035973">
    <property type="entry name" value="Cyt_c_oxidase_su3-like_sf"/>
</dbReference>
<protein>
    <recommendedName>
        <fullName evidence="3 8">Cytochrome c oxidase subunit 3</fullName>
    </recommendedName>
</protein>
<feature type="transmembrane region" description="Helical" evidence="9">
    <location>
        <begin position="41"/>
        <end position="58"/>
    </location>
</feature>
<comment type="similarity">
    <text evidence="2 8">Belongs to the cytochrome c oxidase subunit 3 family.</text>
</comment>
<dbReference type="PROSITE" id="PS50253">
    <property type="entry name" value="COX3"/>
    <property type="match status" value="1"/>
</dbReference>
<evidence type="ECO:0000256" key="7">
    <source>
        <dbReference type="ARBA" id="ARBA00023136"/>
    </source>
</evidence>
<evidence type="ECO:0000256" key="9">
    <source>
        <dbReference type="SAM" id="Phobius"/>
    </source>
</evidence>
<dbReference type="FunFam" id="1.20.120.80:FF:000002">
    <property type="entry name" value="Cytochrome c oxidase subunit 3"/>
    <property type="match status" value="1"/>
</dbReference>